<dbReference type="GO" id="GO:0034476">
    <property type="term" value="P:U5 snRNA 3'-end processing"/>
    <property type="evidence" value="ECO:0007669"/>
    <property type="project" value="TreeGrafter"/>
</dbReference>
<evidence type="ECO:0000256" key="6">
    <source>
        <dbReference type="ARBA" id="ARBA00022835"/>
    </source>
</evidence>
<dbReference type="RefSeq" id="XP_024664592.1">
    <property type="nucleotide sequence ID" value="XM_024808824.1"/>
</dbReference>
<protein>
    <recommendedName>
        <fullName evidence="9">Ribosomal RNA-processing protein 43</fullName>
    </recommendedName>
</protein>
<dbReference type="InterPro" id="IPR001247">
    <property type="entry name" value="ExoRNase_PH_dom1"/>
</dbReference>
<keyword evidence="12" id="KW-1185">Reference proteome</keyword>
<organism evidence="11 12">
    <name type="scientific">Wickerhamiella sorbophila</name>
    <dbReference type="NCBI Taxonomy" id="45607"/>
    <lineage>
        <taxon>Eukaryota</taxon>
        <taxon>Fungi</taxon>
        <taxon>Dikarya</taxon>
        <taxon>Ascomycota</taxon>
        <taxon>Saccharomycotina</taxon>
        <taxon>Dipodascomycetes</taxon>
        <taxon>Dipodascales</taxon>
        <taxon>Trichomonascaceae</taxon>
        <taxon>Wickerhamiella</taxon>
    </lineage>
</organism>
<evidence type="ECO:0000256" key="2">
    <source>
        <dbReference type="ARBA" id="ARBA00004604"/>
    </source>
</evidence>
<dbReference type="PANTHER" id="PTHR11097">
    <property type="entry name" value="EXOSOME COMPLEX EXONUCLEASE RIBOSOMAL RNA PROCESSING PROTEIN"/>
    <property type="match status" value="1"/>
</dbReference>
<evidence type="ECO:0000256" key="5">
    <source>
        <dbReference type="ARBA" id="ARBA00022552"/>
    </source>
</evidence>
<evidence type="ECO:0000256" key="3">
    <source>
        <dbReference type="ARBA" id="ARBA00006678"/>
    </source>
</evidence>
<dbReference type="Proteomes" id="UP000238350">
    <property type="component" value="Unassembled WGS sequence"/>
</dbReference>
<dbReference type="GO" id="GO:0034475">
    <property type="term" value="P:U4 snRNA 3'-end processing"/>
    <property type="evidence" value="ECO:0007669"/>
    <property type="project" value="TreeGrafter"/>
</dbReference>
<evidence type="ECO:0000313" key="12">
    <source>
        <dbReference type="Proteomes" id="UP000238350"/>
    </source>
</evidence>
<comment type="caution">
    <text evidence="11">The sequence shown here is derived from an EMBL/GenBank/DDBJ whole genome shotgun (WGS) entry which is preliminary data.</text>
</comment>
<evidence type="ECO:0000256" key="9">
    <source>
        <dbReference type="ARBA" id="ARBA00030617"/>
    </source>
</evidence>
<dbReference type="STRING" id="45607.A0A2T0FI63"/>
<dbReference type="Gene3D" id="3.30.230.70">
    <property type="entry name" value="GHMP Kinase, N-terminal domain"/>
    <property type="match status" value="1"/>
</dbReference>
<sequence>MEPRSFPPDVFARLAPEIYFERFLEQGSRPTGRKFTEFRPLLVQQGRQSELAPSALGSAVVRAGQATVICGISGGLTDFENEGGVYANVEIHRGGRSGAPTAEEMVLTRRTHELILAAQIDPSNFKIDIPDSIEPCRKELVLNASIRVLSRTGPCLDLVWAALVAALNDTRIPLFAEDERTHNIIPTCERKPLVLPETLVSSVSTFGLLKSGEVLADPDGPTEEACISNYVNVAKTDNGLLTKFSLLCTDTTDGVDAEKIGEILSLAGRPVSTV</sequence>
<evidence type="ECO:0000256" key="4">
    <source>
        <dbReference type="ARBA" id="ARBA00022490"/>
    </source>
</evidence>
<dbReference type="AlphaFoldDB" id="A0A2T0FI63"/>
<dbReference type="OrthoDB" id="45882at2759"/>
<dbReference type="GO" id="GO:0000176">
    <property type="term" value="C:nuclear exosome (RNase complex)"/>
    <property type="evidence" value="ECO:0007669"/>
    <property type="project" value="UniProtKB-ARBA"/>
</dbReference>
<evidence type="ECO:0000259" key="10">
    <source>
        <dbReference type="Pfam" id="PF01138"/>
    </source>
</evidence>
<evidence type="ECO:0000256" key="7">
    <source>
        <dbReference type="ARBA" id="ARBA00022884"/>
    </source>
</evidence>
<dbReference type="GO" id="GO:0071035">
    <property type="term" value="P:nuclear polyadenylation-dependent rRNA catabolic process"/>
    <property type="evidence" value="ECO:0007669"/>
    <property type="project" value="TreeGrafter"/>
</dbReference>
<dbReference type="GO" id="GO:0000467">
    <property type="term" value="P:exonucleolytic trimming to generate mature 3'-end of 5.8S rRNA from tricistronic rRNA transcript (SSU-rRNA, 5.8S rRNA, LSU-rRNA)"/>
    <property type="evidence" value="ECO:0007669"/>
    <property type="project" value="UniProtKB-ARBA"/>
</dbReference>
<evidence type="ECO:0000313" key="11">
    <source>
        <dbReference type="EMBL" id="PRT54647.1"/>
    </source>
</evidence>
<dbReference type="GO" id="GO:0071038">
    <property type="term" value="P:TRAMP-dependent tRNA surveillance pathway"/>
    <property type="evidence" value="ECO:0007669"/>
    <property type="project" value="TreeGrafter"/>
</dbReference>
<evidence type="ECO:0000256" key="1">
    <source>
        <dbReference type="ARBA" id="ARBA00004496"/>
    </source>
</evidence>
<dbReference type="Pfam" id="PF01138">
    <property type="entry name" value="RNase_PH"/>
    <property type="match status" value="1"/>
</dbReference>
<proteinExistence type="inferred from homology"/>
<keyword evidence="8" id="KW-0539">Nucleus</keyword>
<dbReference type="SUPFAM" id="SSF54211">
    <property type="entry name" value="Ribosomal protein S5 domain 2-like"/>
    <property type="match status" value="1"/>
</dbReference>
<dbReference type="InterPro" id="IPR050590">
    <property type="entry name" value="Exosome_comp_Rrp42_subfam"/>
</dbReference>
<keyword evidence="6" id="KW-0271">Exosome</keyword>
<comment type="similarity">
    <text evidence="3">Belongs to the RNase PH family.</text>
</comment>
<dbReference type="InterPro" id="IPR027408">
    <property type="entry name" value="PNPase/RNase_PH_dom_sf"/>
</dbReference>
<dbReference type="GO" id="GO:0005730">
    <property type="term" value="C:nucleolus"/>
    <property type="evidence" value="ECO:0007669"/>
    <property type="project" value="UniProtKB-SubCell"/>
</dbReference>
<dbReference type="GO" id="GO:0016075">
    <property type="term" value="P:rRNA catabolic process"/>
    <property type="evidence" value="ECO:0007669"/>
    <property type="project" value="TreeGrafter"/>
</dbReference>
<name>A0A2T0FI63_9ASCO</name>
<dbReference type="GO" id="GO:0034473">
    <property type="term" value="P:U1 snRNA 3'-end processing"/>
    <property type="evidence" value="ECO:0007669"/>
    <property type="project" value="TreeGrafter"/>
</dbReference>
<comment type="subcellular location">
    <subcellularLocation>
        <location evidence="1">Cytoplasm</location>
    </subcellularLocation>
    <subcellularLocation>
        <location evidence="2">Nucleus</location>
        <location evidence="2">Nucleolus</location>
    </subcellularLocation>
</comment>
<dbReference type="EMBL" id="NDIQ01000021">
    <property type="protein sequence ID" value="PRT54647.1"/>
    <property type="molecule type" value="Genomic_DNA"/>
</dbReference>
<accession>A0A2T0FI63</accession>
<dbReference type="InterPro" id="IPR020568">
    <property type="entry name" value="Ribosomal_Su5_D2-typ_SF"/>
</dbReference>
<feature type="domain" description="Exoribonuclease phosphorolytic" evidence="10">
    <location>
        <begin position="38"/>
        <end position="173"/>
    </location>
</feature>
<gene>
    <name evidence="11" type="ORF">B9G98_02267</name>
</gene>
<evidence type="ECO:0000256" key="8">
    <source>
        <dbReference type="ARBA" id="ARBA00023242"/>
    </source>
</evidence>
<keyword evidence="7" id="KW-0694">RNA-binding</keyword>
<dbReference type="GO" id="GO:0071028">
    <property type="term" value="P:nuclear mRNA surveillance"/>
    <property type="evidence" value="ECO:0007669"/>
    <property type="project" value="TreeGrafter"/>
</dbReference>
<dbReference type="GO" id="GO:0000177">
    <property type="term" value="C:cytoplasmic exosome (RNase complex)"/>
    <property type="evidence" value="ECO:0007669"/>
    <property type="project" value="TreeGrafter"/>
</dbReference>
<keyword evidence="4" id="KW-0963">Cytoplasm</keyword>
<keyword evidence="5" id="KW-0698">rRNA processing</keyword>
<dbReference type="PANTHER" id="PTHR11097:SF9">
    <property type="entry name" value="EXOSOME COMPLEX COMPONENT RRP43"/>
    <property type="match status" value="1"/>
</dbReference>
<dbReference type="GO" id="GO:0035925">
    <property type="term" value="F:mRNA 3'-UTR AU-rich region binding"/>
    <property type="evidence" value="ECO:0007669"/>
    <property type="project" value="TreeGrafter"/>
</dbReference>
<reference evidence="11 12" key="1">
    <citation type="submission" date="2017-04" db="EMBL/GenBank/DDBJ databases">
        <title>Genome sequencing of [Candida] sorbophila.</title>
        <authorList>
            <person name="Ahn J.O."/>
        </authorList>
    </citation>
    <scope>NUCLEOTIDE SEQUENCE [LARGE SCALE GENOMIC DNA]</scope>
    <source>
        <strain evidence="11 12">DS02</strain>
    </source>
</reference>
<dbReference type="GeneID" id="36516015"/>